<evidence type="ECO:0000256" key="1">
    <source>
        <dbReference type="ARBA" id="ARBA00022679"/>
    </source>
</evidence>
<dbReference type="Gene3D" id="3.40.50.2000">
    <property type="entry name" value="Glycogen Phosphorylase B"/>
    <property type="match status" value="1"/>
</dbReference>
<dbReference type="SUPFAM" id="SSF53756">
    <property type="entry name" value="UDP-Glycosyltransferase/glycogen phosphorylase"/>
    <property type="match status" value="1"/>
</dbReference>
<dbReference type="PANTHER" id="PTHR46401:SF2">
    <property type="entry name" value="GLYCOSYLTRANSFERASE WBBK-RELATED"/>
    <property type="match status" value="1"/>
</dbReference>
<dbReference type="OrthoDB" id="9801609at2"/>
<dbReference type="Pfam" id="PF00534">
    <property type="entry name" value="Glycos_transf_1"/>
    <property type="match status" value="1"/>
</dbReference>
<dbReference type="EMBL" id="BHYL01000012">
    <property type="protein sequence ID" value="GCD18569.1"/>
    <property type="molecule type" value="Genomic_DNA"/>
</dbReference>
<feature type="domain" description="Glycosyl transferase family 1" evidence="2">
    <location>
        <begin position="161"/>
        <end position="314"/>
    </location>
</feature>
<evidence type="ECO:0000313" key="3">
    <source>
        <dbReference type="EMBL" id="GCD18569.1"/>
    </source>
</evidence>
<dbReference type="Proteomes" id="UP000288246">
    <property type="component" value="Unassembled WGS sequence"/>
</dbReference>
<dbReference type="GO" id="GO:0016757">
    <property type="term" value="F:glycosyltransferase activity"/>
    <property type="evidence" value="ECO:0007669"/>
    <property type="project" value="InterPro"/>
</dbReference>
<keyword evidence="1" id="KW-0808">Transferase</keyword>
<organism evidence="3 4">
    <name type="scientific">Cellulomonas algicola</name>
    <dbReference type="NCBI Taxonomy" id="2071633"/>
    <lineage>
        <taxon>Bacteria</taxon>
        <taxon>Bacillati</taxon>
        <taxon>Actinomycetota</taxon>
        <taxon>Actinomycetes</taxon>
        <taxon>Micrococcales</taxon>
        <taxon>Cellulomonadaceae</taxon>
        <taxon>Cellulomonas</taxon>
    </lineage>
</organism>
<dbReference type="PANTHER" id="PTHR46401">
    <property type="entry name" value="GLYCOSYLTRANSFERASE WBBK-RELATED"/>
    <property type="match status" value="1"/>
</dbReference>
<evidence type="ECO:0000259" key="2">
    <source>
        <dbReference type="Pfam" id="PF00534"/>
    </source>
</evidence>
<proteinExistence type="predicted"/>
<evidence type="ECO:0000313" key="4">
    <source>
        <dbReference type="Proteomes" id="UP000288246"/>
    </source>
</evidence>
<name>A0A401UV52_9CELL</name>
<keyword evidence="4" id="KW-1185">Reference proteome</keyword>
<reference evidence="3 4" key="1">
    <citation type="submission" date="2018-11" db="EMBL/GenBank/DDBJ databases">
        <title>Draft genome sequence of Cellulomonas takizawaensis strain TKZ-21.</title>
        <authorList>
            <person name="Yamamura H."/>
            <person name="Hayashi T."/>
            <person name="Hamada M."/>
            <person name="Serisawa Y."/>
            <person name="Matsuyama K."/>
            <person name="Nakagawa Y."/>
            <person name="Otoguro M."/>
            <person name="Yanagida F."/>
            <person name="Hayakawa M."/>
        </authorList>
    </citation>
    <scope>NUCLEOTIDE SEQUENCE [LARGE SCALE GENOMIC DNA]</scope>
    <source>
        <strain evidence="3 4">TKZ-21</strain>
    </source>
</reference>
<accession>A0A401UV52</accession>
<dbReference type="RefSeq" id="WP_124341124.1">
    <property type="nucleotide sequence ID" value="NZ_BHYL01000012.1"/>
</dbReference>
<comment type="caution">
    <text evidence="3">The sequence shown here is derived from an EMBL/GenBank/DDBJ whole genome shotgun (WGS) entry which is preliminary data.</text>
</comment>
<dbReference type="InterPro" id="IPR001296">
    <property type="entry name" value="Glyco_trans_1"/>
</dbReference>
<dbReference type="GO" id="GO:0009103">
    <property type="term" value="P:lipopolysaccharide biosynthetic process"/>
    <property type="evidence" value="ECO:0007669"/>
    <property type="project" value="TreeGrafter"/>
</dbReference>
<sequence>MSGLRVLVDGRLLAPGHSGVRDVAVGLVDALRATAGPGQELLVAGRGPAYDVDVAGPGFMHLQLPRAALATRSDVVLVPRQARPLLSPVPVVPVFHDVGFLRARAMYRSSWPVRAADRSARWSRRGLAVSEFTVDEVAAAGSRVALRALPLGALHPVRWQPHEDDPYVLCVAVQEPHKNLERLVRAWGEARPAGVRLVLCGRAGEATEGIRRALAGLGPEVAVECVAGLADDEYARLLEGCTAYVQPSFYEGLCIPALDLAAAGAPTVVGRAGNLGRVFAGAPEHATVDPSSTGDLAGALRAVVGDAGVRRALSDWNRAHVTLTDWDEVGRAAWSVLAAAAGGRRGRTRAAR</sequence>
<protein>
    <recommendedName>
        <fullName evidence="2">Glycosyl transferase family 1 domain-containing protein</fullName>
    </recommendedName>
</protein>
<gene>
    <name evidence="3" type="ORF">CTKZ_01310</name>
</gene>
<dbReference type="AlphaFoldDB" id="A0A401UV52"/>